<dbReference type="Pfam" id="PF26534">
    <property type="entry name" value="NTF2_7"/>
    <property type="match status" value="1"/>
</dbReference>
<name>A0AAN8I7Q9_9EURO</name>
<reference evidence="3 4" key="1">
    <citation type="submission" date="2022-12" db="EMBL/GenBank/DDBJ databases">
        <title>Genomic features and morphological characterization of a novel Knufia sp. strain isolated from spacecraft assembly facility.</title>
        <authorList>
            <person name="Teixeira M."/>
            <person name="Chander A.M."/>
            <person name="Stajich J.E."/>
            <person name="Venkateswaran K."/>
        </authorList>
    </citation>
    <scope>NUCLEOTIDE SEQUENCE [LARGE SCALE GENOMIC DNA]</scope>
    <source>
        <strain evidence="3 4">FJI-L2-BK-P2</strain>
    </source>
</reference>
<feature type="chain" id="PRO_5042875424" description="NTF2-like domain-containing protein" evidence="1">
    <location>
        <begin position="19"/>
        <end position="182"/>
    </location>
</feature>
<proteinExistence type="predicted"/>
<protein>
    <recommendedName>
        <fullName evidence="2">NTF2-like domain-containing protein</fullName>
    </recommendedName>
</protein>
<comment type="caution">
    <text evidence="3">The sequence shown here is derived from an EMBL/GenBank/DDBJ whole genome shotgun (WGS) entry which is preliminary data.</text>
</comment>
<feature type="domain" description="NTF2-like" evidence="2">
    <location>
        <begin position="38"/>
        <end position="175"/>
    </location>
</feature>
<dbReference type="InterPro" id="IPR058645">
    <property type="entry name" value="NTF2-like_dom_7"/>
</dbReference>
<evidence type="ECO:0000313" key="3">
    <source>
        <dbReference type="EMBL" id="KAK5953646.1"/>
    </source>
</evidence>
<dbReference type="Proteomes" id="UP001316803">
    <property type="component" value="Unassembled WGS sequence"/>
</dbReference>
<dbReference type="EMBL" id="JAKLMC020000011">
    <property type="protein sequence ID" value="KAK5953646.1"/>
    <property type="molecule type" value="Genomic_DNA"/>
</dbReference>
<sequence length="182" mass="19430">MLSSVLFSLPLLVASAVASPTWGQWHGNGNNGNGKGACLNDATVNTLIDGYTYLLRYPQGQDFNSTANALLSDSFFVSSDSINTLAGIPLGVNAYPSKQAFIAGQAQTPAIPQLATLGYFYDCDQIAWRWNGSSIGSNKYEVKGIITMDVDVTTSKINAVYSEFNSGAWLADIGNPECQQQA</sequence>
<evidence type="ECO:0000256" key="1">
    <source>
        <dbReference type="SAM" id="SignalP"/>
    </source>
</evidence>
<keyword evidence="4" id="KW-1185">Reference proteome</keyword>
<feature type="signal peptide" evidence="1">
    <location>
        <begin position="1"/>
        <end position="18"/>
    </location>
</feature>
<keyword evidence="1" id="KW-0732">Signal</keyword>
<gene>
    <name evidence="3" type="ORF">OHC33_005590</name>
</gene>
<organism evidence="3 4">
    <name type="scientific">Knufia fluminis</name>
    <dbReference type="NCBI Taxonomy" id="191047"/>
    <lineage>
        <taxon>Eukaryota</taxon>
        <taxon>Fungi</taxon>
        <taxon>Dikarya</taxon>
        <taxon>Ascomycota</taxon>
        <taxon>Pezizomycotina</taxon>
        <taxon>Eurotiomycetes</taxon>
        <taxon>Chaetothyriomycetidae</taxon>
        <taxon>Chaetothyriales</taxon>
        <taxon>Trichomeriaceae</taxon>
        <taxon>Knufia</taxon>
    </lineage>
</organism>
<evidence type="ECO:0000313" key="4">
    <source>
        <dbReference type="Proteomes" id="UP001316803"/>
    </source>
</evidence>
<dbReference type="AlphaFoldDB" id="A0AAN8I7Q9"/>
<evidence type="ECO:0000259" key="2">
    <source>
        <dbReference type="Pfam" id="PF26534"/>
    </source>
</evidence>
<accession>A0AAN8I7Q9</accession>